<feature type="domain" description="GST N-terminal" evidence="3">
    <location>
        <begin position="10"/>
        <end position="97"/>
    </location>
</feature>
<dbReference type="CDD" id="cd03046">
    <property type="entry name" value="GST_N_GTT1_like"/>
    <property type="match status" value="1"/>
</dbReference>
<evidence type="ECO:0000259" key="3">
    <source>
        <dbReference type="PROSITE" id="PS50404"/>
    </source>
</evidence>
<evidence type="ECO:0000256" key="1">
    <source>
        <dbReference type="ARBA" id="ARBA00007409"/>
    </source>
</evidence>
<evidence type="ECO:0000313" key="4">
    <source>
        <dbReference type="EMBL" id="PHH69696.1"/>
    </source>
</evidence>
<feature type="compositionally biased region" description="Gly residues" evidence="2">
    <location>
        <begin position="408"/>
        <end position="439"/>
    </location>
</feature>
<organism evidence="4 5">
    <name type="scientific">Ophiocordyceps camponoti-rufipedis</name>
    <dbReference type="NCBI Taxonomy" id="2004952"/>
    <lineage>
        <taxon>Eukaryota</taxon>
        <taxon>Fungi</taxon>
        <taxon>Dikarya</taxon>
        <taxon>Ascomycota</taxon>
        <taxon>Pezizomycotina</taxon>
        <taxon>Sordariomycetes</taxon>
        <taxon>Hypocreomycetidae</taxon>
        <taxon>Hypocreales</taxon>
        <taxon>Ophiocordycipitaceae</taxon>
        <taxon>Ophiocordyceps</taxon>
    </lineage>
</organism>
<accession>A0A2C5YPP3</accession>
<reference evidence="4 5" key="1">
    <citation type="submission" date="2017-06" db="EMBL/GenBank/DDBJ databases">
        <title>Ant-infecting Ophiocordyceps genomes reveal a high diversity of potential behavioral manipulation genes and a possible major role for enterotoxins.</title>
        <authorList>
            <person name="De Bekker C."/>
            <person name="Evans H.C."/>
            <person name="Brachmann A."/>
            <person name="Hughes D.P."/>
        </authorList>
    </citation>
    <scope>NUCLEOTIDE SEQUENCE [LARGE SCALE GENOMIC DNA]</scope>
    <source>
        <strain evidence="4 5">Map16</strain>
    </source>
</reference>
<dbReference type="SUPFAM" id="SSF52833">
    <property type="entry name" value="Thioredoxin-like"/>
    <property type="match status" value="1"/>
</dbReference>
<feature type="region of interest" description="Disordered" evidence="2">
    <location>
        <begin position="408"/>
        <end position="448"/>
    </location>
</feature>
<gene>
    <name evidence="4" type="ORF">CDD80_6559</name>
</gene>
<sequence length="853" mass="94105">MAGYELHLPPPEIKLYWLDRSRSQRIVWLLEELQTPYELIVSHRDRNLKAPKSLTRIHPLGKAPVLSIRAVDESEAVVLAESGFMTQYLCDHLPGGERLVPSRWREGRVGMVGGETREWLRHEYLVHYVEGSLMPMLVLFLILDGLRSKKWDSFRATTTTSRSRWLSMETAGDVATRRRLDDQAIAIFNDVVRPPQGKAATTTMTTSELASELVVYAKLRELLWKQNGSLPVEEKLGRFRGQVYPWLYRMHRLSQVRRRGLRFVFPSEAAIVKTFEADDKGDGDMAPATKALAGIFNQFQLETARLLVPPLLATVAILSDPLLASRTRQHEAGPLLGIASAAVMDNVPDEAFVAAELTDDYARAVGFPVDKMEGVRSQVLARWRGASTILAGFNASWKRPQLVFASRGGGGGGGGGGGPFRGSGGLLHGGGGSGSGSEGGEPDGLMTGGPSWLDTYRNRLSVALRSRNAVAAEIIWRDFQARIAQQPRLSKQLGKMPDFFNYWLFIWCAFRRPVQLQETLDLMGRVRLRATVKSYTSMMHGWKRSRDTAKVMAFWERLMASGERLDSFVWAARISALVEGGRLQDGIVALADMMARWKRALAEVGGNVEAARLAGAVEPSIEVVNAVYSGLINRDAKAAREVLLWAARHGIQANVRTYNMLLGQASTNLGETLATMQERGIDPDEATFTIMLERMLGAVDGCAAEEQVRAVEHILDVMAGVGLKPNSEVFAKMLHSVASLDGGGADQVFAVIQTRMRQARIPYSWHMVTILIQRALVRDPPPTPGVVDDILREHGFSSVSQGDGTLWESVVKAHAFVGDVDAAMRVFCELAAERRPVNSLACLYDLLLLRGLG</sequence>
<dbReference type="EMBL" id="NJES01000725">
    <property type="protein sequence ID" value="PHH69696.1"/>
    <property type="molecule type" value="Genomic_DNA"/>
</dbReference>
<evidence type="ECO:0000256" key="2">
    <source>
        <dbReference type="SAM" id="MobiDB-lite"/>
    </source>
</evidence>
<keyword evidence="5" id="KW-1185">Reference proteome</keyword>
<dbReference type="OrthoDB" id="185373at2759"/>
<dbReference type="InterPro" id="IPR004045">
    <property type="entry name" value="Glutathione_S-Trfase_N"/>
</dbReference>
<comment type="similarity">
    <text evidence="1">Belongs to the GST superfamily.</text>
</comment>
<name>A0A2C5YPP3_9HYPO</name>
<dbReference type="Proteomes" id="UP000226431">
    <property type="component" value="Unassembled WGS sequence"/>
</dbReference>
<dbReference type="Pfam" id="PF13409">
    <property type="entry name" value="GST_N_2"/>
    <property type="match status" value="1"/>
</dbReference>
<dbReference type="PANTHER" id="PTHR44051:SF9">
    <property type="entry name" value="GLUTATHIONE S-TRANSFERASE 1"/>
    <property type="match status" value="1"/>
</dbReference>
<dbReference type="InterPro" id="IPR011990">
    <property type="entry name" value="TPR-like_helical_dom_sf"/>
</dbReference>
<protein>
    <recommendedName>
        <fullName evidence="3">GST N-terminal domain-containing protein</fullName>
    </recommendedName>
</protein>
<proteinExistence type="inferred from homology"/>
<dbReference type="Gene3D" id="3.40.30.10">
    <property type="entry name" value="Glutaredoxin"/>
    <property type="match status" value="1"/>
</dbReference>
<dbReference type="PROSITE" id="PS50404">
    <property type="entry name" value="GST_NTER"/>
    <property type="match status" value="1"/>
</dbReference>
<dbReference type="PANTHER" id="PTHR44051">
    <property type="entry name" value="GLUTATHIONE S-TRANSFERASE-RELATED"/>
    <property type="match status" value="1"/>
</dbReference>
<comment type="caution">
    <text evidence="4">The sequence shown here is derived from an EMBL/GenBank/DDBJ whole genome shotgun (WGS) entry which is preliminary data.</text>
</comment>
<dbReference type="STRING" id="2004952.A0A2C5YPP3"/>
<dbReference type="AlphaFoldDB" id="A0A2C5YPP3"/>
<dbReference type="Gene3D" id="1.25.40.10">
    <property type="entry name" value="Tetratricopeptide repeat domain"/>
    <property type="match status" value="2"/>
</dbReference>
<dbReference type="InterPro" id="IPR036249">
    <property type="entry name" value="Thioredoxin-like_sf"/>
</dbReference>
<evidence type="ECO:0000313" key="5">
    <source>
        <dbReference type="Proteomes" id="UP000226431"/>
    </source>
</evidence>